<keyword evidence="3" id="KW-1185">Reference proteome</keyword>
<feature type="transmembrane region" description="Helical" evidence="1">
    <location>
        <begin position="366"/>
        <end position="388"/>
    </location>
</feature>
<reference evidence="2 3" key="1">
    <citation type="submission" date="2016-10" db="EMBL/GenBank/DDBJ databases">
        <authorList>
            <person name="de Groot N.N."/>
        </authorList>
    </citation>
    <scope>NUCLEOTIDE SEQUENCE [LARGE SCALE GENOMIC DNA]</scope>
    <source>
        <strain evidence="2 3">DSM 26130</strain>
    </source>
</reference>
<keyword evidence="1" id="KW-0472">Membrane</keyword>
<accession>A0A1I2FHP3</accession>
<feature type="transmembrane region" description="Helical" evidence="1">
    <location>
        <begin position="309"/>
        <end position="331"/>
    </location>
</feature>
<feature type="transmembrane region" description="Helical" evidence="1">
    <location>
        <begin position="210"/>
        <end position="228"/>
    </location>
</feature>
<proteinExistence type="predicted"/>
<protein>
    <recommendedName>
        <fullName evidence="4">Dolichyl-phosphate-mannose-protein mannosyltransferase</fullName>
    </recommendedName>
</protein>
<organism evidence="2 3">
    <name type="scientific">Spirosoma endophyticum</name>
    <dbReference type="NCBI Taxonomy" id="662367"/>
    <lineage>
        <taxon>Bacteria</taxon>
        <taxon>Pseudomonadati</taxon>
        <taxon>Bacteroidota</taxon>
        <taxon>Cytophagia</taxon>
        <taxon>Cytophagales</taxon>
        <taxon>Cytophagaceae</taxon>
        <taxon>Spirosoma</taxon>
    </lineage>
</organism>
<evidence type="ECO:0000313" key="3">
    <source>
        <dbReference type="Proteomes" id="UP000198598"/>
    </source>
</evidence>
<feature type="transmembrane region" description="Helical" evidence="1">
    <location>
        <begin position="400"/>
        <end position="420"/>
    </location>
</feature>
<dbReference type="AlphaFoldDB" id="A0A1I2FHP3"/>
<feature type="transmembrane region" description="Helical" evidence="1">
    <location>
        <begin position="33"/>
        <end position="51"/>
    </location>
</feature>
<dbReference type="RefSeq" id="WP_093833810.1">
    <property type="nucleotide sequence ID" value="NZ_FOLQ01000026.1"/>
</dbReference>
<feature type="transmembrane region" description="Helical" evidence="1">
    <location>
        <begin position="137"/>
        <end position="156"/>
    </location>
</feature>
<evidence type="ECO:0000313" key="2">
    <source>
        <dbReference type="EMBL" id="SFF05024.1"/>
    </source>
</evidence>
<sequence length="599" mass="68075">MFPWFYYVISLGLLVILILQCQPEDHPKAVKHWFQSDFFFVSLSLITLTFMRLPSLFHNEELNPDEGQLVTQAITLLQDPVFGRSVDGTSIGPINSYLLLLPHLIGLPTDYIAAHLTSLILIGLALAFFYFGLIRLILPAASRLSLVIILVFFAWATENDYLHYSSELSSLPIITACFYFAIRILQSTNVSTGLLWGLGIVAGLTPYCKLQTLPLIGMMLALVAGYLFQTKRQQAIRPFITLSIAFLLPTIGVFSLAYWFNVERYFIDYYFIGNLTTYAQIYADEPLIHRNFFIKLLQFPIFTLHHPDFSIFILSNSFFIILAAIIFSWSIRKRESIWKKPSWTTALVLLTALSAFWAVVTPGTEFGHHLLLLVFPFGWVIGLCLQFVLNHQPAQFQTRLAAIVLGLLIGDITLSNHVLLPHIKQLAYRSVKPTIALSAQPDPTSLLTRNPPLYWFPTRTEVVLSPVAHIIKQYVKDSDKMAVWGWNCRYYVEAQLAQGVSENHTQRSIVPNGMRDQYLSRYTHELETNKPVVFLDAVGPSSLILTKRSQQHEQFASVNAIIQNQYSLVATLDNVRVYIRRDRLTSQHLSPITKTVSTL</sequence>
<name>A0A1I2FHP3_9BACT</name>
<keyword evidence="1" id="KW-0812">Transmembrane</keyword>
<dbReference type="EMBL" id="FOLQ01000026">
    <property type="protein sequence ID" value="SFF05024.1"/>
    <property type="molecule type" value="Genomic_DNA"/>
</dbReference>
<feature type="transmembrane region" description="Helical" evidence="1">
    <location>
        <begin position="111"/>
        <end position="131"/>
    </location>
</feature>
<dbReference type="Proteomes" id="UP000198598">
    <property type="component" value="Unassembled WGS sequence"/>
</dbReference>
<keyword evidence="1" id="KW-1133">Transmembrane helix</keyword>
<feature type="transmembrane region" description="Helical" evidence="1">
    <location>
        <begin position="240"/>
        <end position="260"/>
    </location>
</feature>
<dbReference type="STRING" id="662367.SAMN05216167_12623"/>
<dbReference type="OrthoDB" id="9255519at2"/>
<evidence type="ECO:0008006" key="4">
    <source>
        <dbReference type="Google" id="ProtNLM"/>
    </source>
</evidence>
<feature type="transmembrane region" description="Helical" evidence="1">
    <location>
        <begin position="343"/>
        <end position="360"/>
    </location>
</feature>
<evidence type="ECO:0000256" key="1">
    <source>
        <dbReference type="SAM" id="Phobius"/>
    </source>
</evidence>
<gene>
    <name evidence="2" type="ORF">SAMN05216167_12623</name>
</gene>